<comment type="caution">
    <text evidence="1">The sequence shown here is derived from an EMBL/GenBank/DDBJ whole genome shotgun (WGS) entry which is preliminary data.</text>
</comment>
<dbReference type="EMBL" id="JAMKPW020000044">
    <property type="protein sequence ID" value="KAK8192526.1"/>
    <property type="molecule type" value="Genomic_DNA"/>
</dbReference>
<dbReference type="Proteomes" id="UP001320706">
    <property type="component" value="Unassembled WGS sequence"/>
</dbReference>
<sequence length="127" mass="13987">MYAQNVVEDTEDEPVEHLGTTNAIPVGFPGHDQPFHRRRGPDGEEQDIIGTDGHSEQLPPYSEYPEDGPPKDTILPLHTAAPGQHHLRCPDPGYQLVTVDPSCRLGRPKAWTGLLLHGLLRQVGCAR</sequence>
<organism evidence="1 2">
    <name type="scientific">Zalaria obscura</name>
    <dbReference type="NCBI Taxonomy" id="2024903"/>
    <lineage>
        <taxon>Eukaryota</taxon>
        <taxon>Fungi</taxon>
        <taxon>Dikarya</taxon>
        <taxon>Ascomycota</taxon>
        <taxon>Pezizomycotina</taxon>
        <taxon>Dothideomycetes</taxon>
        <taxon>Dothideomycetidae</taxon>
        <taxon>Dothideales</taxon>
        <taxon>Zalariaceae</taxon>
        <taxon>Zalaria</taxon>
    </lineage>
</organism>
<protein>
    <submittedName>
        <fullName evidence="1">Uncharacterized protein</fullName>
    </submittedName>
</protein>
<name>A0ACC3S2Y3_9PEZI</name>
<keyword evidence="2" id="KW-1185">Reference proteome</keyword>
<evidence type="ECO:0000313" key="1">
    <source>
        <dbReference type="EMBL" id="KAK8192526.1"/>
    </source>
</evidence>
<reference evidence="1" key="1">
    <citation type="submission" date="2024-02" db="EMBL/GenBank/DDBJ databases">
        <title>Metagenome Assembled Genome of Zalaria obscura JY119.</title>
        <authorList>
            <person name="Vighnesh L."/>
            <person name="Jagadeeshwari U."/>
            <person name="Venkata Ramana C."/>
            <person name="Sasikala C."/>
        </authorList>
    </citation>
    <scope>NUCLEOTIDE SEQUENCE</scope>
    <source>
        <strain evidence="1">JY119</strain>
    </source>
</reference>
<proteinExistence type="predicted"/>
<evidence type="ECO:0000313" key="2">
    <source>
        <dbReference type="Proteomes" id="UP001320706"/>
    </source>
</evidence>
<gene>
    <name evidence="1" type="ORF">M8818_007696</name>
</gene>
<accession>A0ACC3S2Y3</accession>